<reference evidence="1" key="1">
    <citation type="submission" date="2024-01" db="EMBL/GenBank/DDBJ databases">
        <title>Bank of Algae and Cyanobacteria of the Azores (BACA) strain genomes.</title>
        <authorList>
            <person name="Luz R."/>
            <person name="Cordeiro R."/>
            <person name="Fonseca A."/>
            <person name="Goncalves V."/>
        </authorList>
    </citation>
    <scope>NUCLEOTIDE SEQUENCE</scope>
    <source>
        <strain evidence="1">BACA0141</strain>
    </source>
</reference>
<dbReference type="AlphaFoldDB" id="A0AAW9PZV9"/>
<proteinExistence type="predicted"/>
<sequence>MFPEIGSPVGAVVVGYTEDDRNQVWLSVKPSVLQKSLVKDRELNYLQF</sequence>
<dbReference type="RefSeq" id="WP_330484304.1">
    <property type="nucleotide sequence ID" value="NZ_JAZBJZ010000056.1"/>
</dbReference>
<evidence type="ECO:0000313" key="2">
    <source>
        <dbReference type="Proteomes" id="UP001333818"/>
    </source>
</evidence>
<dbReference type="EMBL" id="JAZBJZ010000056">
    <property type="protein sequence ID" value="MEE3717873.1"/>
    <property type="molecule type" value="Genomic_DNA"/>
</dbReference>
<keyword evidence="2" id="KW-1185">Reference proteome</keyword>
<organism evidence="1 2">
    <name type="scientific">Tumidithrix elongata BACA0141</name>
    <dbReference type="NCBI Taxonomy" id="2716417"/>
    <lineage>
        <taxon>Bacteria</taxon>
        <taxon>Bacillati</taxon>
        <taxon>Cyanobacteriota</taxon>
        <taxon>Cyanophyceae</taxon>
        <taxon>Pseudanabaenales</taxon>
        <taxon>Pseudanabaenaceae</taxon>
        <taxon>Tumidithrix</taxon>
        <taxon>Tumidithrix elongata</taxon>
    </lineage>
</organism>
<accession>A0AAW9PZV9</accession>
<comment type="caution">
    <text evidence="1">The sequence shown here is derived from an EMBL/GenBank/DDBJ whole genome shotgun (WGS) entry which is preliminary data.</text>
</comment>
<name>A0AAW9PZV9_9CYAN</name>
<protein>
    <submittedName>
        <fullName evidence="1">Uncharacterized protein</fullName>
    </submittedName>
</protein>
<gene>
    <name evidence="1" type="ORF">V2H45_14120</name>
</gene>
<evidence type="ECO:0000313" key="1">
    <source>
        <dbReference type="EMBL" id="MEE3717873.1"/>
    </source>
</evidence>
<dbReference type="Proteomes" id="UP001333818">
    <property type="component" value="Unassembled WGS sequence"/>
</dbReference>